<keyword evidence="3" id="KW-1185">Reference proteome</keyword>
<organism evidence="2 3">
    <name type="scientific">Alkalispirochaeta sphaeroplastigenens</name>
    <dbReference type="NCBI Taxonomy" id="1187066"/>
    <lineage>
        <taxon>Bacteria</taxon>
        <taxon>Pseudomonadati</taxon>
        <taxon>Spirochaetota</taxon>
        <taxon>Spirochaetia</taxon>
        <taxon>Spirochaetales</taxon>
        <taxon>Spirochaetaceae</taxon>
        <taxon>Alkalispirochaeta</taxon>
    </lineage>
</organism>
<dbReference type="AlphaFoldDB" id="A0A2S4JHJ9"/>
<proteinExistence type="predicted"/>
<comment type="caution">
    <text evidence="2">The sequence shown here is derived from an EMBL/GenBank/DDBJ whole genome shotgun (WGS) entry which is preliminary data.</text>
</comment>
<accession>A0A2S4JHJ9</accession>
<protein>
    <submittedName>
        <fullName evidence="2">Uncharacterized protein</fullName>
    </submittedName>
</protein>
<keyword evidence="1" id="KW-0732">Signal</keyword>
<feature type="signal peptide" evidence="1">
    <location>
        <begin position="1"/>
        <end position="22"/>
    </location>
</feature>
<feature type="chain" id="PRO_5015459782" evidence="1">
    <location>
        <begin position="23"/>
        <end position="170"/>
    </location>
</feature>
<evidence type="ECO:0000313" key="2">
    <source>
        <dbReference type="EMBL" id="POQ99028.1"/>
    </source>
</evidence>
<dbReference type="EMBL" id="LPWH01000112">
    <property type="protein sequence ID" value="POQ99028.1"/>
    <property type="molecule type" value="Genomic_DNA"/>
</dbReference>
<evidence type="ECO:0000313" key="3">
    <source>
        <dbReference type="Proteomes" id="UP000237350"/>
    </source>
</evidence>
<dbReference type="OrthoDB" id="9859814at2"/>
<evidence type="ECO:0000256" key="1">
    <source>
        <dbReference type="SAM" id="SignalP"/>
    </source>
</evidence>
<gene>
    <name evidence="2" type="ORF">AU468_11620</name>
</gene>
<reference evidence="3" key="1">
    <citation type="submission" date="2015-12" db="EMBL/GenBank/DDBJ databases">
        <authorList>
            <person name="Lodha T.D."/>
            <person name="Chintalapati S."/>
            <person name="Chintalapati V.R."/>
            <person name="Sravanthi T."/>
        </authorList>
    </citation>
    <scope>NUCLEOTIDE SEQUENCE [LARGE SCALE GENOMIC DNA]</scope>
    <source>
        <strain evidence="3">JC133</strain>
    </source>
</reference>
<sequence length="170" mass="18281">MRRKTSALALAGLLALTGPLWSTPSPGASAGSPLNIPDRTLDMSVSLEDLARAAADPGRWQELQGKILLLEGVAATVMVYADEPHQFYAEIELVGGAWQGVQEVSLFRAWLVLDDLAFSGRIAQRPPRTPSPGLIQRNTRLVAAVEPLEVHTQQDGTPVAVVRVLDLRGL</sequence>
<dbReference type="Proteomes" id="UP000237350">
    <property type="component" value="Unassembled WGS sequence"/>
</dbReference>
<name>A0A2S4JHJ9_9SPIO</name>